<keyword evidence="2" id="KW-1185">Reference proteome</keyword>
<sequence>MLCGSAGWVKKGSSARVAQDGHVGTPKAHYRLVPRGTQIPYPAVVDLAKGYGTKDFVYSSLKEKGLTMSVNGHLPTQCHQEDISDPTRINLNETSWSIQRSIEGMEIQFQSVLEMLKSMRRARVAPQWSKELEIILEELIHLTTKDLMRIFLVMDTMTCWFITLIHLMKVDTKEAQKLEVEEEEV</sequence>
<dbReference type="Proteomes" id="UP001060085">
    <property type="component" value="Linkage Group LG01"/>
</dbReference>
<dbReference type="EMBL" id="CM044701">
    <property type="protein sequence ID" value="KAI5682508.1"/>
    <property type="molecule type" value="Genomic_DNA"/>
</dbReference>
<proteinExistence type="predicted"/>
<protein>
    <submittedName>
        <fullName evidence="1">Uncharacterized protein</fullName>
    </submittedName>
</protein>
<comment type="caution">
    <text evidence="1">The sequence shown here is derived from an EMBL/GenBank/DDBJ whole genome shotgun (WGS) entry which is preliminary data.</text>
</comment>
<name>A0ACC0CC04_CATRO</name>
<reference evidence="2" key="1">
    <citation type="journal article" date="2023" name="Nat. Plants">
        <title>Single-cell RNA sequencing provides a high-resolution roadmap for understanding the multicellular compartmentation of specialized metabolism.</title>
        <authorList>
            <person name="Sun S."/>
            <person name="Shen X."/>
            <person name="Li Y."/>
            <person name="Li Y."/>
            <person name="Wang S."/>
            <person name="Li R."/>
            <person name="Zhang H."/>
            <person name="Shen G."/>
            <person name="Guo B."/>
            <person name="Wei J."/>
            <person name="Xu J."/>
            <person name="St-Pierre B."/>
            <person name="Chen S."/>
            <person name="Sun C."/>
        </authorList>
    </citation>
    <scope>NUCLEOTIDE SEQUENCE [LARGE SCALE GENOMIC DNA]</scope>
</reference>
<organism evidence="1 2">
    <name type="scientific">Catharanthus roseus</name>
    <name type="common">Madagascar periwinkle</name>
    <name type="synonym">Vinca rosea</name>
    <dbReference type="NCBI Taxonomy" id="4058"/>
    <lineage>
        <taxon>Eukaryota</taxon>
        <taxon>Viridiplantae</taxon>
        <taxon>Streptophyta</taxon>
        <taxon>Embryophyta</taxon>
        <taxon>Tracheophyta</taxon>
        <taxon>Spermatophyta</taxon>
        <taxon>Magnoliopsida</taxon>
        <taxon>eudicotyledons</taxon>
        <taxon>Gunneridae</taxon>
        <taxon>Pentapetalae</taxon>
        <taxon>asterids</taxon>
        <taxon>lamiids</taxon>
        <taxon>Gentianales</taxon>
        <taxon>Apocynaceae</taxon>
        <taxon>Rauvolfioideae</taxon>
        <taxon>Vinceae</taxon>
        <taxon>Catharanthinae</taxon>
        <taxon>Catharanthus</taxon>
    </lineage>
</organism>
<evidence type="ECO:0000313" key="1">
    <source>
        <dbReference type="EMBL" id="KAI5682508.1"/>
    </source>
</evidence>
<evidence type="ECO:0000313" key="2">
    <source>
        <dbReference type="Proteomes" id="UP001060085"/>
    </source>
</evidence>
<accession>A0ACC0CC04</accession>
<gene>
    <name evidence="1" type="ORF">M9H77_03736</name>
</gene>